<organism evidence="2 3">
    <name type="scientific">Plantactinospora siamensis</name>
    <dbReference type="NCBI Taxonomy" id="555372"/>
    <lineage>
        <taxon>Bacteria</taxon>
        <taxon>Bacillati</taxon>
        <taxon>Actinomycetota</taxon>
        <taxon>Actinomycetes</taxon>
        <taxon>Micromonosporales</taxon>
        <taxon>Micromonosporaceae</taxon>
        <taxon>Plantactinospora</taxon>
    </lineage>
</organism>
<dbReference type="Proteomes" id="UP001589894">
    <property type="component" value="Unassembled WGS sequence"/>
</dbReference>
<accession>A0ABV6P2G0</accession>
<dbReference type="EMBL" id="JBHLUE010000019">
    <property type="protein sequence ID" value="MFC0567221.1"/>
    <property type="molecule type" value="Genomic_DNA"/>
</dbReference>
<reference evidence="2 3" key="1">
    <citation type="submission" date="2024-09" db="EMBL/GenBank/DDBJ databases">
        <authorList>
            <person name="Sun Q."/>
            <person name="Mori K."/>
        </authorList>
    </citation>
    <scope>NUCLEOTIDE SEQUENCE [LARGE SCALE GENOMIC DNA]</scope>
    <source>
        <strain evidence="2 3">TBRC 2205</strain>
    </source>
</reference>
<evidence type="ECO:0000313" key="2">
    <source>
        <dbReference type="EMBL" id="MFC0567221.1"/>
    </source>
</evidence>
<gene>
    <name evidence="2" type="ORF">ACFFHU_24165</name>
</gene>
<keyword evidence="1" id="KW-0812">Transmembrane</keyword>
<comment type="caution">
    <text evidence="2">The sequence shown here is derived from an EMBL/GenBank/DDBJ whole genome shotgun (WGS) entry which is preliminary data.</text>
</comment>
<keyword evidence="3" id="KW-1185">Reference proteome</keyword>
<name>A0ABV6P2G0_9ACTN</name>
<evidence type="ECO:0000256" key="1">
    <source>
        <dbReference type="SAM" id="Phobius"/>
    </source>
</evidence>
<dbReference type="RefSeq" id="WP_377342492.1">
    <property type="nucleotide sequence ID" value="NZ_JBHLUE010000019.1"/>
</dbReference>
<protein>
    <submittedName>
        <fullName evidence="2">Uncharacterized protein</fullName>
    </submittedName>
</protein>
<feature type="transmembrane region" description="Helical" evidence="1">
    <location>
        <begin position="28"/>
        <end position="53"/>
    </location>
</feature>
<evidence type="ECO:0000313" key="3">
    <source>
        <dbReference type="Proteomes" id="UP001589894"/>
    </source>
</evidence>
<proteinExistence type="predicted"/>
<sequence length="57" mass="5525">MLRNLALVCVAELGLAGAAAPGSLELPYALVAGVAGLVVGVLVTAAEDIAALLRPVA</sequence>
<keyword evidence="1" id="KW-1133">Transmembrane helix</keyword>
<keyword evidence="1" id="KW-0472">Membrane</keyword>